<dbReference type="AlphaFoldDB" id="C0EAM0"/>
<dbReference type="EMBL" id="ACEC01000033">
    <property type="protein sequence ID" value="EEG31485.1"/>
    <property type="molecule type" value="Genomic_DNA"/>
</dbReference>
<name>C0EAM0_9FIRM</name>
<organism evidence="2 3">
    <name type="scientific">[Clostridium] methylpentosum DSM 5476</name>
    <dbReference type="NCBI Taxonomy" id="537013"/>
    <lineage>
        <taxon>Bacteria</taxon>
        <taxon>Bacillati</taxon>
        <taxon>Bacillota</taxon>
        <taxon>Clostridia</taxon>
        <taxon>Eubacteriales</taxon>
        <taxon>Oscillospiraceae</taxon>
        <taxon>Oscillospiraceae incertae sedis</taxon>
    </lineage>
</organism>
<sequence length="79" mass="9000">MKAAEPVETTRGENRLQDARTEGRRKQHFMTNFQPEIKSHGQFRATGYLSPKGHVLSGRRFCRLAALPFPIHCYGTTVI</sequence>
<evidence type="ECO:0000256" key="1">
    <source>
        <dbReference type="SAM" id="MobiDB-lite"/>
    </source>
</evidence>
<reference evidence="2 3" key="1">
    <citation type="submission" date="2009-01" db="EMBL/GenBank/DDBJ databases">
        <authorList>
            <person name="Fulton L."/>
            <person name="Clifton S."/>
            <person name="Fulton B."/>
            <person name="Xu J."/>
            <person name="Minx P."/>
            <person name="Pepin K.H."/>
            <person name="Johnson M."/>
            <person name="Bhonagiri V."/>
            <person name="Nash W.E."/>
            <person name="Mardis E.R."/>
            <person name="Wilson R.K."/>
        </authorList>
    </citation>
    <scope>NUCLEOTIDE SEQUENCE [LARGE SCALE GENOMIC DNA]</scope>
    <source>
        <strain evidence="2 3">DSM 5476</strain>
    </source>
</reference>
<keyword evidence="3" id="KW-1185">Reference proteome</keyword>
<proteinExistence type="predicted"/>
<dbReference type="HOGENOM" id="CLU_2599863_0_0_9"/>
<gene>
    <name evidence="2" type="ORF">CLOSTMETH_00877</name>
</gene>
<reference evidence="2 3" key="2">
    <citation type="submission" date="2009-02" db="EMBL/GenBank/DDBJ databases">
        <title>Draft genome sequence of Clostridium methylpentosum (DSM 5476).</title>
        <authorList>
            <person name="Sudarsanam P."/>
            <person name="Ley R."/>
            <person name="Guruge J."/>
            <person name="Turnbaugh P.J."/>
            <person name="Mahowald M."/>
            <person name="Liep D."/>
            <person name="Gordon J."/>
        </authorList>
    </citation>
    <scope>NUCLEOTIDE SEQUENCE [LARGE SCALE GENOMIC DNA]</scope>
    <source>
        <strain evidence="2 3">DSM 5476</strain>
    </source>
</reference>
<evidence type="ECO:0000313" key="3">
    <source>
        <dbReference type="Proteomes" id="UP000003340"/>
    </source>
</evidence>
<protein>
    <submittedName>
        <fullName evidence="2">Uncharacterized protein</fullName>
    </submittedName>
</protein>
<comment type="caution">
    <text evidence="2">The sequence shown here is derived from an EMBL/GenBank/DDBJ whole genome shotgun (WGS) entry which is preliminary data.</text>
</comment>
<feature type="region of interest" description="Disordered" evidence="1">
    <location>
        <begin position="1"/>
        <end position="24"/>
    </location>
</feature>
<feature type="compositionally biased region" description="Basic and acidic residues" evidence="1">
    <location>
        <begin position="8"/>
        <end position="24"/>
    </location>
</feature>
<evidence type="ECO:0000313" key="2">
    <source>
        <dbReference type="EMBL" id="EEG31485.1"/>
    </source>
</evidence>
<accession>C0EAM0</accession>
<dbReference type="Proteomes" id="UP000003340">
    <property type="component" value="Unassembled WGS sequence"/>
</dbReference>
<dbReference type="STRING" id="537013.CLOSTMETH_00877"/>